<evidence type="ECO:0000256" key="2">
    <source>
        <dbReference type="ARBA" id="ARBA00012417"/>
    </source>
</evidence>
<keyword evidence="9" id="KW-0234">DNA repair</keyword>
<dbReference type="Gene3D" id="3.30.70.370">
    <property type="match status" value="1"/>
</dbReference>
<dbReference type="PANTHER" id="PTHR10133">
    <property type="entry name" value="DNA POLYMERASE I"/>
    <property type="match status" value="1"/>
</dbReference>
<dbReference type="GO" id="GO:0006261">
    <property type="term" value="P:DNA-templated DNA replication"/>
    <property type="evidence" value="ECO:0007669"/>
    <property type="project" value="InterPro"/>
</dbReference>
<dbReference type="InterPro" id="IPR043502">
    <property type="entry name" value="DNA/RNA_pol_sf"/>
</dbReference>
<dbReference type="InterPro" id="IPR019760">
    <property type="entry name" value="DNA-dir_DNA_pol_A_CS"/>
</dbReference>
<dbReference type="Pfam" id="PF00476">
    <property type="entry name" value="DNA_pol_A"/>
    <property type="match status" value="1"/>
</dbReference>
<sequence length="833" mass="93756">MLNGDHNLLSQFFAKYEQYWYGREWKTSTNWYDIHMVAKTHAKRLVLFDAHAIVHRAYHALPEFATKAGEPTGGLYGLSTMLLRSIQEFQPDYMAACYDLPGPTFRHKEYKDYKAGRAKADEELKQQLNRSRDIFSAFHIPIYDTPGFEADDMLGTIVEQLKKEKDLEILIVTGDMDTLQLVSKKRVRVYTLRKGINDTIVYDEDKVNERFGFGPLQLPDYKGLRGDPSDNIIGIAGIGEKTGSTLIQKFGTIEGIYAALKKGKEKLTEAGISPRMVELLIAGEEDALFSKMLGTIRRDAPITYTLPEKTWKETFTVDKAITLFNQLEFKNLGARVRSLNDSVEKSDETKQKKITGGKEKKDGGDVDQVLLRKTAIGLWLLNSDLTTPGIEEIVDHTGEHDLSLAHQKIIGELAAQGLLHLYEDIELPLIPLILRAEKKGVLIDVAYLKKLSLDYHAQLDKSEKEIYRLAGEEFNMNSPKQLGVVLFDHMGLAVKGLKKTAGGARSTRESELEKLRDVHPIIASILAYREVQKLLSTYIDNIPLMVDEHSRLHSTLHQDGTTTGRFSSSNPNVQNIPVREGLGAVVRDAFIAPLGSVLMSFDYSQIEMRVLAMLSEDPGLAEIFRSGADIHTSVASRVFRMKPEEVTKEMRRRAKVINFGIIYGMGVNALKQNLGATREEAQQFYDQYFIAFPKIAAYFDNVKVEATKKGYTETLFGRRRYFPNLRSRIPFMKAMAERMAMNAPLQGTAADFFKIAMQKADNALKDKHLDNDAALILQVHDELILEVRDDPETITTVTEVIKKAMTSVNVGTRGANVPLVVDSKHGKRWGSLK</sequence>
<dbReference type="PROSITE" id="PS00447">
    <property type="entry name" value="DNA_POLYMERASE_A"/>
    <property type="match status" value="1"/>
</dbReference>
<organism evidence="14 15">
    <name type="scientific">Candidatus Lloydbacteria bacterium RIFCSPHIGHO2_01_FULL_49_22</name>
    <dbReference type="NCBI Taxonomy" id="1798658"/>
    <lineage>
        <taxon>Bacteria</taxon>
        <taxon>Candidatus Lloydiibacteriota</taxon>
    </lineage>
</organism>
<name>A0A1G2CXQ7_9BACT</name>
<dbReference type="SMART" id="SM00279">
    <property type="entry name" value="HhH2"/>
    <property type="match status" value="1"/>
</dbReference>
<dbReference type="SUPFAM" id="SSF47807">
    <property type="entry name" value="5' to 3' exonuclease, C-terminal subdomain"/>
    <property type="match status" value="1"/>
</dbReference>
<dbReference type="CDD" id="cd08637">
    <property type="entry name" value="DNA_pol_A_pol_I_C"/>
    <property type="match status" value="1"/>
</dbReference>
<dbReference type="SUPFAM" id="SSF56672">
    <property type="entry name" value="DNA/RNA polymerases"/>
    <property type="match status" value="1"/>
</dbReference>
<comment type="similarity">
    <text evidence="1">Belongs to the DNA polymerase type-A family.</text>
</comment>
<dbReference type="Proteomes" id="UP000177122">
    <property type="component" value="Unassembled WGS sequence"/>
</dbReference>
<dbReference type="PRINTS" id="PR00868">
    <property type="entry name" value="DNAPOLI"/>
</dbReference>
<evidence type="ECO:0000256" key="9">
    <source>
        <dbReference type="ARBA" id="ARBA00023204"/>
    </source>
</evidence>
<dbReference type="InterPro" id="IPR008918">
    <property type="entry name" value="HhH2"/>
</dbReference>
<protein>
    <recommendedName>
        <fullName evidence="2">DNA-directed DNA polymerase</fullName>
        <ecNumber evidence="2">2.7.7.7</ecNumber>
    </recommendedName>
</protein>
<evidence type="ECO:0000256" key="4">
    <source>
        <dbReference type="ARBA" id="ARBA00022695"/>
    </source>
</evidence>
<evidence type="ECO:0000256" key="1">
    <source>
        <dbReference type="ARBA" id="ARBA00007705"/>
    </source>
</evidence>
<dbReference type="InterPro" id="IPR020045">
    <property type="entry name" value="DNA_polI_H3TH"/>
</dbReference>
<dbReference type="Gene3D" id="3.40.50.1010">
    <property type="entry name" value="5'-nuclease"/>
    <property type="match status" value="1"/>
</dbReference>
<keyword evidence="5" id="KW-0235">DNA replication</keyword>
<evidence type="ECO:0000256" key="10">
    <source>
        <dbReference type="ARBA" id="ARBA00049244"/>
    </source>
</evidence>
<keyword evidence="3" id="KW-0808">Transferase</keyword>
<dbReference type="GO" id="GO:0008409">
    <property type="term" value="F:5'-3' exonuclease activity"/>
    <property type="evidence" value="ECO:0007669"/>
    <property type="project" value="InterPro"/>
</dbReference>
<dbReference type="GO" id="GO:0003887">
    <property type="term" value="F:DNA-directed DNA polymerase activity"/>
    <property type="evidence" value="ECO:0007669"/>
    <property type="project" value="UniProtKB-KW"/>
</dbReference>
<evidence type="ECO:0000256" key="8">
    <source>
        <dbReference type="ARBA" id="ARBA00023125"/>
    </source>
</evidence>
<accession>A0A1G2CXQ7</accession>
<dbReference type="CDD" id="cd09859">
    <property type="entry name" value="PIN_53EXO"/>
    <property type="match status" value="1"/>
</dbReference>
<dbReference type="Pfam" id="PF02739">
    <property type="entry name" value="5_3_exonuc_N"/>
    <property type="match status" value="1"/>
</dbReference>
<dbReference type="EMBL" id="MHLI01000010">
    <property type="protein sequence ID" value="OGZ05480.1"/>
    <property type="molecule type" value="Genomic_DNA"/>
</dbReference>
<evidence type="ECO:0000256" key="5">
    <source>
        <dbReference type="ARBA" id="ARBA00022705"/>
    </source>
</evidence>
<evidence type="ECO:0000313" key="14">
    <source>
        <dbReference type="EMBL" id="OGZ05480.1"/>
    </source>
</evidence>
<feature type="region of interest" description="Disordered" evidence="11">
    <location>
        <begin position="340"/>
        <end position="362"/>
    </location>
</feature>
<evidence type="ECO:0000259" key="12">
    <source>
        <dbReference type="SMART" id="SM00475"/>
    </source>
</evidence>
<dbReference type="FunFam" id="1.10.150.20:FF:000002">
    <property type="entry name" value="DNA polymerase I"/>
    <property type="match status" value="1"/>
</dbReference>
<feature type="compositionally biased region" description="Basic and acidic residues" evidence="11">
    <location>
        <begin position="342"/>
        <end position="362"/>
    </location>
</feature>
<dbReference type="PANTHER" id="PTHR10133:SF27">
    <property type="entry name" value="DNA POLYMERASE NU"/>
    <property type="match status" value="1"/>
</dbReference>
<evidence type="ECO:0000256" key="3">
    <source>
        <dbReference type="ARBA" id="ARBA00022679"/>
    </source>
</evidence>
<dbReference type="Gene3D" id="1.20.1060.10">
    <property type="entry name" value="Taq DNA Polymerase, Chain T, domain 4"/>
    <property type="match status" value="1"/>
</dbReference>
<evidence type="ECO:0000256" key="11">
    <source>
        <dbReference type="SAM" id="MobiDB-lite"/>
    </source>
</evidence>
<dbReference type="EC" id="2.7.7.7" evidence="2"/>
<evidence type="ECO:0000313" key="15">
    <source>
        <dbReference type="Proteomes" id="UP000177122"/>
    </source>
</evidence>
<dbReference type="FunFam" id="1.10.150.20:FF:000003">
    <property type="entry name" value="DNA polymerase I"/>
    <property type="match status" value="1"/>
</dbReference>
<keyword evidence="4" id="KW-0548">Nucleotidyltransferase</keyword>
<dbReference type="SMART" id="SM00475">
    <property type="entry name" value="53EXOc"/>
    <property type="match status" value="1"/>
</dbReference>
<dbReference type="AlphaFoldDB" id="A0A1G2CXQ7"/>
<dbReference type="GO" id="GO:0003677">
    <property type="term" value="F:DNA binding"/>
    <property type="evidence" value="ECO:0007669"/>
    <property type="project" value="UniProtKB-KW"/>
</dbReference>
<proteinExistence type="inferred from homology"/>
<evidence type="ECO:0000256" key="6">
    <source>
        <dbReference type="ARBA" id="ARBA00022763"/>
    </source>
</evidence>
<gene>
    <name evidence="14" type="ORF">A2845_05700</name>
</gene>
<evidence type="ECO:0000256" key="7">
    <source>
        <dbReference type="ARBA" id="ARBA00022932"/>
    </source>
</evidence>
<feature type="domain" description="DNA-directed DNA polymerase family A palm" evidence="13">
    <location>
        <begin position="583"/>
        <end position="791"/>
    </location>
</feature>
<dbReference type="SMART" id="SM00482">
    <property type="entry name" value="POLAc"/>
    <property type="match status" value="1"/>
</dbReference>
<reference evidence="14 15" key="1">
    <citation type="journal article" date="2016" name="Nat. Commun.">
        <title>Thousands of microbial genomes shed light on interconnected biogeochemical processes in an aquifer system.</title>
        <authorList>
            <person name="Anantharaman K."/>
            <person name="Brown C.T."/>
            <person name="Hug L.A."/>
            <person name="Sharon I."/>
            <person name="Castelle C.J."/>
            <person name="Probst A.J."/>
            <person name="Thomas B.C."/>
            <person name="Singh A."/>
            <person name="Wilkins M.J."/>
            <person name="Karaoz U."/>
            <person name="Brodie E.L."/>
            <person name="Williams K.H."/>
            <person name="Hubbard S.S."/>
            <person name="Banfield J.F."/>
        </authorList>
    </citation>
    <scope>NUCLEOTIDE SEQUENCE [LARGE SCALE GENOMIC DNA]</scope>
</reference>
<keyword evidence="8" id="KW-0238">DNA-binding</keyword>
<keyword evidence="6" id="KW-0227">DNA damage</keyword>
<evidence type="ECO:0000259" key="13">
    <source>
        <dbReference type="SMART" id="SM00482"/>
    </source>
</evidence>
<keyword evidence="7" id="KW-0239">DNA-directed DNA polymerase</keyword>
<dbReference type="InterPro" id="IPR020046">
    <property type="entry name" value="5-3_exonucl_a-hlix_arch_N"/>
</dbReference>
<dbReference type="FunFam" id="1.20.1060.10:FF:000001">
    <property type="entry name" value="DNA polymerase I"/>
    <property type="match status" value="1"/>
</dbReference>
<feature type="domain" description="5'-3' exonuclease" evidence="12">
    <location>
        <begin position="43"/>
        <end position="312"/>
    </location>
</feature>
<comment type="catalytic activity">
    <reaction evidence="10">
        <text>DNA(n) + a 2'-deoxyribonucleoside 5'-triphosphate = DNA(n+1) + diphosphate</text>
        <dbReference type="Rhea" id="RHEA:22508"/>
        <dbReference type="Rhea" id="RHEA-COMP:17339"/>
        <dbReference type="Rhea" id="RHEA-COMP:17340"/>
        <dbReference type="ChEBI" id="CHEBI:33019"/>
        <dbReference type="ChEBI" id="CHEBI:61560"/>
        <dbReference type="ChEBI" id="CHEBI:173112"/>
        <dbReference type="EC" id="2.7.7.7"/>
    </reaction>
</comment>
<dbReference type="InterPro" id="IPR036279">
    <property type="entry name" value="5-3_exonuclease_C_sf"/>
</dbReference>
<dbReference type="InterPro" id="IPR002421">
    <property type="entry name" value="5-3_exonuclease"/>
</dbReference>
<dbReference type="Gene3D" id="1.10.150.20">
    <property type="entry name" value="5' to 3' exonuclease, C-terminal subdomain"/>
    <property type="match status" value="2"/>
</dbReference>
<dbReference type="Pfam" id="PF01367">
    <property type="entry name" value="5_3_exonuc"/>
    <property type="match status" value="1"/>
</dbReference>
<dbReference type="InterPro" id="IPR029060">
    <property type="entry name" value="PIN-like_dom_sf"/>
</dbReference>
<dbReference type="GO" id="GO:0006302">
    <property type="term" value="P:double-strand break repair"/>
    <property type="evidence" value="ECO:0007669"/>
    <property type="project" value="TreeGrafter"/>
</dbReference>
<dbReference type="InterPro" id="IPR001098">
    <property type="entry name" value="DNA-dir_DNA_pol_A_palm_dom"/>
</dbReference>
<dbReference type="InterPro" id="IPR002298">
    <property type="entry name" value="DNA_polymerase_A"/>
</dbReference>
<comment type="caution">
    <text evidence="14">The sequence shown here is derived from an EMBL/GenBank/DDBJ whole genome shotgun (WGS) entry which is preliminary data.</text>
</comment>
<dbReference type="SUPFAM" id="SSF88723">
    <property type="entry name" value="PIN domain-like"/>
    <property type="match status" value="1"/>
</dbReference>
<dbReference type="CDD" id="cd09898">
    <property type="entry name" value="H3TH_53EXO"/>
    <property type="match status" value="1"/>
</dbReference>